<dbReference type="InterPro" id="IPR036097">
    <property type="entry name" value="HisK_dim/P_sf"/>
</dbReference>
<feature type="domain" description="Histidine kinase" evidence="5">
    <location>
        <begin position="242"/>
        <end position="455"/>
    </location>
</feature>
<keyword evidence="7" id="KW-1185">Reference proteome</keyword>
<feature type="transmembrane region" description="Helical" evidence="4">
    <location>
        <begin position="21"/>
        <end position="38"/>
    </location>
</feature>
<dbReference type="Proteomes" id="UP000237968">
    <property type="component" value="Unassembled WGS sequence"/>
</dbReference>
<dbReference type="InterPro" id="IPR036890">
    <property type="entry name" value="HATPase_C_sf"/>
</dbReference>
<feature type="transmembrane region" description="Helical" evidence="4">
    <location>
        <begin position="192"/>
        <end position="214"/>
    </location>
</feature>
<dbReference type="SUPFAM" id="SSF55874">
    <property type="entry name" value="ATPase domain of HSP90 chaperone/DNA topoisomerase II/histidine kinase"/>
    <property type="match status" value="1"/>
</dbReference>
<feature type="transmembrane region" description="Helical" evidence="4">
    <location>
        <begin position="132"/>
        <end position="155"/>
    </location>
</feature>
<dbReference type="CDD" id="cd00082">
    <property type="entry name" value="HisKA"/>
    <property type="match status" value="1"/>
</dbReference>
<organism evidence="6 7">
    <name type="scientific">Enhygromyxa salina</name>
    <dbReference type="NCBI Taxonomy" id="215803"/>
    <lineage>
        <taxon>Bacteria</taxon>
        <taxon>Pseudomonadati</taxon>
        <taxon>Myxococcota</taxon>
        <taxon>Polyangia</taxon>
        <taxon>Nannocystales</taxon>
        <taxon>Nannocystaceae</taxon>
        <taxon>Enhygromyxa</taxon>
    </lineage>
</organism>
<dbReference type="SMART" id="SM00387">
    <property type="entry name" value="HATPase_c"/>
    <property type="match status" value="1"/>
</dbReference>
<dbReference type="SUPFAM" id="SSF47384">
    <property type="entry name" value="Homodimeric domain of signal transducing histidine kinase"/>
    <property type="match status" value="1"/>
</dbReference>
<keyword evidence="4" id="KW-1133">Transmembrane helix</keyword>
<evidence type="ECO:0000259" key="5">
    <source>
        <dbReference type="PROSITE" id="PS50109"/>
    </source>
</evidence>
<feature type="transmembrane region" description="Helical" evidence="4">
    <location>
        <begin position="100"/>
        <end position="120"/>
    </location>
</feature>
<dbReference type="PROSITE" id="PS50109">
    <property type="entry name" value="HIS_KIN"/>
    <property type="match status" value="1"/>
</dbReference>
<gene>
    <name evidence="6" type="primary">regB</name>
    <name evidence="6" type="ORF">ENSA5_42970</name>
</gene>
<comment type="catalytic activity">
    <reaction evidence="1">
        <text>ATP + protein L-histidine = ADP + protein N-phospho-L-histidine.</text>
        <dbReference type="EC" id="2.7.13.3"/>
    </reaction>
</comment>
<reference evidence="6 7" key="1">
    <citation type="submission" date="2018-03" db="EMBL/GenBank/DDBJ databases">
        <title>Draft Genome Sequences of the Obligatory Marine Myxobacteria Enhygromyxa salina SWB005.</title>
        <authorList>
            <person name="Poehlein A."/>
            <person name="Moghaddam J.A."/>
            <person name="Harms H."/>
            <person name="Alanjari M."/>
            <person name="Koenig G.M."/>
            <person name="Daniel R."/>
            <person name="Schaeberle T.F."/>
        </authorList>
    </citation>
    <scope>NUCLEOTIDE SEQUENCE [LARGE SCALE GENOMIC DNA]</scope>
    <source>
        <strain evidence="6 7">SWB005</strain>
    </source>
</reference>
<dbReference type="PRINTS" id="PR00344">
    <property type="entry name" value="BCTRLSENSOR"/>
</dbReference>
<evidence type="ECO:0000256" key="4">
    <source>
        <dbReference type="SAM" id="Phobius"/>
    </source>
</evidence>
<dbReference type="Pfam" id="PF00512">
    <property type="entry name" value="HisKA"/>
    <property type="match status" value="1"/>
</dbReference>
<dbReference type="InterPro" id="IPR005467">
    <property type="entry name" value="His_kinase_dom"/>
</dbReference>
<dbReference type="PANTHER" id="PTHR43065">
    <property type="entry name" value="SENSOR HISTIDINE KINASE"/>
    <property type="match status" value="1"/>
</dbReference>
<dbReference type="PANTHER" id="PTHR43065:SF42">
    <property type="entry name" value="TWO-COMPONENT SENSOR PPRA"/>
    <property type="match status" value="1"/>
</dbReference>
<name>A0A2S9XKI7_9BACT</name>
<dbReference type="InterPro" id="IPR003594">
    <property type="entry name" value="HATPase_dom"/>
</dbReference>
<proteinExistence type="predicted"/>
<evidence type="ECO:0000256" key="3">
    <source>
        <dbReference type="ARBA" id="ARBA00022553"/>
    </source>
</evidence>
<dbReference type="Gene3D" id="3.30.565.10">
    <property type="entry name" value="Histidine kinase-like ATPase, C-terminal domain"/>
    <property type="match status" value="1"/>
</dbReference>
<evidence type="ECO:0000256" key="1">
    <source>
        <dbReference type="ARBA" id="ARBA00000085"/>
    </source>
</evidence>
<keyword evidence="4" id="KW-0812">Transmembrane</keyword>
<evidence type="ECO:0000256" key="2">
    <source>
        <dbReference type="ARBA" id="ARBA00012438"/>
    </source>
</evidence>
<comment type="caution">
    <text evidence="6">The sequence shown here is derived from an EMBL/GenBank/DDBJ whole genome shotgun (WGS) entry which is preliminary data.</text>
</comment>
<protein>
    <recommendedName>
        <fullName evidence="2">histidine kinase</fullName>
        <ecNumber evidence="2">2.7.13.3</ecNumber>
    </recommendedName>
</protein>
<keyword evidence="6" id="KW-0418">Kinase</keyword>
<dbReference type="EMBL" id="PVNK01000186">
    <property type="protein sequence ID" value="PRP93398.1"/>
    <property type="molecule type" value="Genomic_DNA"/>
</dbReference>
<keyword evidence="6" id="KW-0808">Transferase</keyword>
<keyword evidence="3" id="KW-0597">Phosphoprotein</keyword>
<dbReference type="EC" id="2.7.13.3" evidence="2"/>
<accession>A0A2S9XKI7</accession>
<dbReference type="Pfam" id="PF02518">
    <property type="entry name" value="HATPase_c"/>
    <property type="match status" value="1"/>
</dbReference>
<sequence length="463" mass="49630">MTHPATSSSHPTSAHITLRNLVAARWVLLSLVAAASILELTGGAADSLATWLPATEHPWATFTIIAVWAGHNGLSAWLLARDRARESIAGVQLLIDASALTVLLGLAGGSANPFTILYFLPITLATQVSPRWTWALAAWSLACFASLFVLVPAVGEGPMPEMGAMPEMSAMPDMGAAGMGHGHFEGHLRGMWIAFGLTGVLMTFFVHRIALAIARQRAELVQLRQDALEDRHLAAIGTLAAGAAHELGTPLGTMKLLADEFPLMDADERKDALATIREQLARCKLIVSRMASPELRVESLGVDPRAWRLRELAQALRALEPGVPLEIQLDPGVAELATRQPFEVLAQLLRELVANAAEACRRADDPEAGIEVRLMANLDARDLLRVEVRDRGVGMSPELLASAFDPFFSTRPEGSGMGLGLYLARAHLRQLGGSIALDSTEGVGTTVRVQLPLTATYERRSGA</sequence>
<dbReference type="InterPro" id="IPR003661">
    <property type="entry name" value="HisK_dim/P_dom"/>
</dbReference>
<dbReference type="AlphaFoldDB" id="A0A2S9XKI7"/>
<dbReference type="InterPro" id="IPR004358">
    <property type="entry name" value="Sig_transdc_His_kin-like_C"/>
</dbReference>
<evidence type="ECO:0000313" key="6">
    <source>
        <dbReference type="EMBL" id="PRP93398.1"/>
    </source>
</evidence>
<dbReference type="GO" id="GO:0000155">
    <property type="term" value="F:phosphorelay sensor kinase activity"/>
    <property type="evidence" value="ECO:0007669"/>
    <property type="project" value="InterPro"/>
</dbReference>
<feature type="transmembrane region" description="Helical" evidence="4">
    <location>
        <begin position="58"/>
        <end position="79"/>
    </location>
</feature>
<evidence type="ECO:0000313" key="7">
    <source>
        <dbReference type="Proteomes" id="UP000237968"/>
    </source>
</evidence>
<dbReference type="SMART" id="SM00388">
    <property type="entry name" value="HisKA"/>
    <property type="match status" value="1"/>
</dbReference>
<dbReference type="Gene3D" id="1.10.287.130">
    <property type="match status" value="1"/>
</dbReference>
<keyword evidence="4" id="KW-0472">Membrane</keyword>